<proteinExistence type="inferred from homology"/>
<dbReference type="InterPro" id="IPR050683">
    <property type="entry name" value="Bact_Polysacc_Export_ATP-bd"/>
</dbReference>
<evidence type="ECO:0000313" key="7">
    <source>
        <dbReference type="EMBL" id="KST69950.1"/>
    </source>
</evidence>
<evidence type="ECO:0000313" key="6">
    <source>
        <dbReference type="EMBL" id="KST69933.1"/>
    </source>
</evidence>
<accession>A0A0V7ZZQ8</accession>
<dbReference type="GO" id="GO:0140359">
    <property type="term" value="F:ABC-type transporter activity"/>
    <property type="evidence" value="ECO:0007669"/>
    <property type="project" value="InterPro"/>
</dbReference>
<evidence type="ECO:0000256" key="2">
    <source>
        <dbReference type="ARBA" id="ARBA00022448"/>
    </source>
</evidence>
<name>A0A0V7ZZQ8_9CYAN</name>
<dbReference type="Gene3D" id="2.70.50.60">
    <property type="entry name" value="abc- transporter (atp binding component) like domain"/>
    <property type="match status" value="1"/>
</dbReference>
<dbReference type="RefSeq" id="WP_027842486.1">
    <property type="nucleotide sequence ID" value="NZ_LMTZ01000009.1"/>
</dbReference>
<evidence type="ECO:0000256" key="3">
    <source>
        <dbReference type="ARBA" id="ARBA00022741"/>
    </source>
</evidence>
<dbReference type="Gene3D" id="3.40.50.300">
    <property type="entry name" value="P-loop containing nucleotide triphosphate hydrolases"/>
    <property type="match status" value="1"/>
</dbReference>
<dbReference type="CDD" id="cd10147">
    <property type="entry name" value="Wzt_C-like"/>
    <property type="match status" value="1"/>
</dbReference>
<dbReference type="InterPro" id="IPR029439">
    <property type="entry name" value="Wzt_C"/>
</dbReference>
<dbReference type="PANTHER" id="PTHR46743">
    <property type="entry name" value="TEICHOIC ACIDS EXPORT ATP-BINDING PROTEIN TAGH"/>
    <property type="match status" value="1"/>
</dbReference>
<dbReference type="Pfam" id="PF14524">
    <property type="entry name" value="Wzt_C"/>
    <property type="match status" value="1"/>
</dbReference>
<protein>
    <submittedName>
        <fullName evidence="7">ABC transporter ATP-binding protein</fullName>
    </submittedName>
</protein>
<evidence type="ECO:0000259" key="5">
    <source>
        <dbReference type="PROSITE" id="PS50893"/>
    </source>
</evidence>
<sequence length="426" mass="46940">MTSLKDKEVAVAPKDDNEAVIEINDVSKKFCRDLKRSLFYGVTDIATELTGGSRRSDTLRTKEFWALKDVSFKLRKGEALGLVGSNGAGKSTLLRIISGLIKPDTGSIKIKGRVAPLIALGAGFNPILSGRENIYANMSILGLSTQQIRERFDEVVEFAEIAEAIDAPVQTYSSGMAARLGFACAVHIEPDILLIDEVLAVGDIKFKMKCHRKLAEIRKKGTAFILVSHNSHSILNVCESSVYLRKGQLITYGETESVIRRYEEDLCLSGTDNALGQMVLSPKPKAESNGLDILSLSFKDPQGNTLDNLWSGESAYFCAECQAHEDIDGANLGMLITSLSGEMGLVLYITSNSDNNLLSINKGRSEIQMHMPYCTLTPGIYSAKIYIRKGVYSFDIVDSFRFTVKSNRTVSRCLFYQPREWAVVSK</sequence>
<evidence type="ECO:0000256" key="4">
    <source>
        <dbReference type="ARBA" id="ARBA00022840"/>
    </source>
</evidence>
<dbReference type="AlphaFoldDB" id="A0A0V7ZZQ8"/>
<comment type="caution">
    <text evidence="7">The sequence shown here is derived from an EMBL/GenBank/DDBJ whole genome shotgun (WGS) entry which is preliminary data.</text>
</comment>
<dbReference type="GO" id="GO:0016020">
    <property type="term" value="C:membrane"/>
    <property type="evidence" value="ECO:0007669"/>
    <property type="project" value="InterPro"/>
</dbReference>
<feature type="domain" description="ABC transporter" evidence="5">
    <location>
        <begin position="21"/>
        <end position="271"/>
    </location>
</feature>
<dbReference type="SUPFAM" id="SSF52540">
    <property type="entry name" value="P-loop containing nucleoside triphosphate hydrolases"/>
    <property type="match status" value="1"/>
</dbReference>
<dbReference type="PROSITE" id="PS50893">
    <property type="entry name" value="ABC_TRANSPORTER_2"/>
    <property type="match status" value="1"/>
</dbReference>
<dbReference type="InterPro" id="IPR017871">
    <property type="entry name" value="ABC_transporter-like_CS"/>
</dbReference>
<dbReference type="InterPro" id="IPR003593">
    <property type="entry name" value="AAA+_ATPase"/>
</dbReference>
<dbReference type="GO" id="GO:0005524">
    <property type="term" value="F:ATP binding"/>
    <property type="evidence" value="ECO:0007669"/>
    <property type="project" value="UniProtKB-KW"/>
</dbReference>
<keyword evidence="2" id="KW-0813">Transport</keyword>
<dbReference type="InterPro" id="IPR003439">
    <property type="entry name" value="ABC_transporter-like_ATP-bd"/>
</dbReference>
<dbReference type="GO" id="GO:0016887">
    <property type="term" value="F:ATP hydrolysis activity"/>
    <property type="evidence" value="ECO:0007669"/>
    <property type="project" value="InterPro"/>
</dbReference>
<gene>
    <name evidence="6" type="ORF">BC008_05715</name>
    <name evidence="7" type="ORF">BC008_05795</name>
</gene>
<dbReference type="OrthoDB" id="9778870at2"/>
<dbReference type="InterPro" id="IPR015860">
    <property type="entry name" value="ABC_transpr_TagH-like"/>
</dbReference>
<dbReference type="PANTHER" id="PTHR46743:SF2">
    <property type="entry name" value="TEICHOIC ACIDS EXPORT ATP-BINDING PROTEIN TAGH"/>
    <property type="match status" value="1"/>
</dbReference>
<dbReference type="PROSITE" id="PS00211">
    <property type="entry name" value="ABC_TRANSPORTER_1"/>
    <property type="match status" value="1"/>
</dbReference>
<keyword evidence="4 7" id="KW-0067">ATP-binding</keyword>
<dbReference type="SMART" id="SM00382">
    <property type="entry name" value="AAA"/>
    <property type="match status" value="1"/>
</dbReference>
<dbReference type="EMBL" id="LMTZ01000010">
    <property type="protein sequence ID" value="KST69933.1"/>
    <property type="molecule type" value="Genomic_DNA"/>
</dbReference>
<comment type="similarity">
    <text evidence="1">Belongs to the ABC transporter superfamily.</text>
</comment>
<dbReference type="EMBL" id="LMTZ01000009">
    <property type="protein sequence ID" value="KST69950.1"/>
    <property type="molecule type" value="Genomic_DNA"/>
</dbReference>
<dbReference type="CDD" id="cd03220">
    <property type="entry name" value="ABC_KpsT_Wzt"/>
    <property type="match status" value="1"/>
</dbReference>
<organism evidence="7 8">
    <name type="scientific">Mastigocoleus testarum BC008</name>
    <dbReference type="NCBI Taxonomy" id="371196"/>
    <lineage>
        <taxon>Bacteria</taxon>
        <taxon>Bacillati</taxon>
        <taxon>Cyanobacteriota</taxon>
        <taxon>Cyanophyceae</taxon>
        <taxon>Nostocales</taxon>
        <taxon>Hapalosiphonaceae</taxon>
        <taxon>Mastigocoleus</taxon>
    </lineage>
</organism>
<dbReference type="InterPro" id="IPR027417">
    <property type="entry name" value="P-loop_NTPase"/>
</dbReference>
<dbReference type="Pfam" id="PF00005">
    <property type="entry name" value="ABC_tran"/>
    <property type="match status" value="1"/>
</dbReference>
<reference evidence="7 8" key="1">
    <citation type="journal article" date="2015" name="Genome Announc.">
        <title>Draft Genome of the Euendolithic (true boring) Cyanobacterium Mastigocoleus testarum strain BC008.</title>
        <authorList>
            <person name="Guida B.S."/>
            <person name="Garcia-Pichel F."/>
        </authorList>
    </citation>
    <scope>NUCLEOTIDE SEQUENCE [LARGE SCALE GENOMIC DNA]</scope>
    <source>
        <strain evidence="7 8">BC008</strain>
    </source>
</reference>
<keyword evidence="3" id="KW-0547">Nucleotide-binding</keyword>
<dbReference type="Proteomes" id="UP000053372">
    <property type="component" value="Unassembled WGS sequence"/>
</dbReference>
<evidence type="ECO:0000256" key="1">
    <source>
        <dbReference type="ARBA" id="ARBA00005417"/>
    </source>
</evidence>
<evidence type="ECO:0000313" key="8">
    <source>
        <dbReference type="Proteomes" id="UP000053372"/>
    </source>
</evidence>
<keyword evidence="8" id="KW-1185">Reference proteome</keyword>